<evidence type="ECO:0000313" key="3">
    <source>
        <dbReference type="Proteomes" id="UP001066276"/>
    </source>
</evidence>
<protein>
    <submittedName>
        <fullName evidence="2">Uncharacterized protein</fullName>
    </submittedName>
</protein>
<proteinExistence type="predicted"/>
<accession>A0AAV7MCJ7</accession>
<reference evidence="2" key="1">
    <citation type="journal article" date="2022" name="bioRxiv">
        <title>Sequencing and chromosome-scale assembly of the giantPleurodeles waltlgenome.</title>
        <authorList>
            <person name="Brown T."/>
            <person name="Elewa A."/>
            <person name="Iarovenko S."/>
            <person name="Subramanian E."/>
            <person name="Araus A.J."/>
            <person name="Petzold A."/>
            <person name="Susuki M."/>
            <person name="Suzuki K.-i.T."/>
            <person name="Hayashi T."/>
            <person name="Toyoda A."/>
            <person name="Oliveira C."/>
            <person name="Osipova E."/>
            <person name="Leigh N.D."/>
            <person name="Simon A."/>
            <person name="Yun M.H."/>
        </authorList>
    </citation>
    <scope>NUCLEOTIDE SEQUENCE</scope>
    <source>
        <strain evidence="2">20211129_DDA</strain>
        <tissue evidence="2">Liver</tissue>
    </source>
</reference>
<dbReference type="AlphaFoldDB" id="A0AAV7MCJ7"/>
<gene>
    <name evidence="2" type="ORF">NDU88_006543</name>
</gene>
<evidence type="ECO:0000256" key="1">
    <source>
        <dbReference type="SAM" id="MobiDB-lite"/>
    </source>
</evidence>
<organism evidence="2 3">
    <name type="scientific">Pleurodeles waltl</name>
    <name type="common">Iberian ribbed newt</name>
    <dbReference type="NCBI Taxonomy" id="8319"/>
    <lineage>
        <taxon>Eukaryota</taxon>
        <taxon>Metazoa</taxon>
        <taxon>Chordata</taxon>
        <taxon>Craniata</taxon>
        <taxon>Vertebrata</taxon>
        <taxon>Euteleostomi</taxon>
        <taxon>Amphibia</taxon>
        <taxon>Batrachia</taxon>
        <taxon>Caudata</taxon>
        <taxon>Salamandroidea</taxon>
        <taxon>Salamandridae</taxon>
        <taxon>Pleurodelinae</taxon>
        <taxon>Pleurodeles</taxon>
    </lineage>
</organism>
<dbReference type="EMBL" id="JANPWB010000014">
    <property type="protein sequence ID" value="KAJ1101476.1"/>
    <property type="molecule type" value="Genomic_DNA"/>
</dbReference>
<dbReference type="Proteomes" id="UP001066276">
    <property type="component" value="Chromosome 10"/>
</dbReference>
<name>A0AAV7MCJ7_PLEWA</name>
<sequence length="136" mass="14952">MSKDEMVVQALQLLEVTGHLDLVTEWAPQCTRCPMRKASERVALVVMACSWARQAPKHGQGHSEELDSGQLQKSSLIQERGNLTEHLERKRNPHTPVVKKSGEAFFALRPDPAAMAQEGQVVLEMLSGEQAAAGPQ</sequence>
<feature type="region of interest" description="Disordered" evidence="1">
    <location>
        <begin position="55"/>
        <end position="103"/>
    </location>
</feature>
<keyword evidence="3" id="KW-1185">Reference proteome</keyword>
<evidence type="ECO:0000313" key="2">
    <source>
        <dbReference type="EMBL" id="KAJ1101476.1"/>
    </source>
</evidence>
<comment type="caution">
    <text evidence="2">The sequence shown here is derived from an EMBL/GenBank/DDBJ whole genome shotgun (WGS) entry which is preliminary data.</text>
</comment>